<dbReference type="InterPro" id="IPR016181">
    <property type="entry name" value="Acyl_CoA_acyltransferase"/>
</dbReference>
<reference evidence="2 3" key="1">
    <citation type="submission" date="2017-06" db="EMBL/GenBank/DDBJ databases">
        <title>Draft Genome Sequence of Natranaerobius trueperi halophilic, alkalithermophilic bacteria from soda lakes.</title>
        <authorList>
            <person name="Zhao B."/>
        </authorList>
    </citation>
    <scope>NUCLEOTIDE SEQUENCE [LARGE SCALE GENOMIC DNA]</scope>
    <source>
        <strain evidence="2 3">DSM 18760</strain>
    </source>
</reference>
<dbReference type="AlphaFoldDB" id="A0A226C2U5"/>
<dbReference type="InterPro" id="IPR000182">
    <property type="entry name" value="GNAT_dom"/>
</dbReference>
<accession>A0A226C2U5</accession>
<dbReference type="PANTHER" id="PTHR43415:SF3">
    <property type="entry name" value="GNAT-FAMILY ACETYLTRANSFERASE"/>
    <property type="match status" value="1"/>
</dbReference>
<evidence type="ECO:0000259" key="1">
    <source>
        <dbReference type="PROSITE" id="PS51186"/>
    </source>
</evidence>
<evidence type="ECO:0000313" key="2">
    <source>
        <dbReference type="EMBL" id="OWZ84710.1"/>
    </source>
</evidence>
<dbReference type="PANTHER" id="PTHR43415">
    <property type="entry name" value="SPERMIDINE N(1)-ACETYLTRANSFERASE"/>
    <property type="match status" value="1"/>
</dbReference>
<keyword evidence="3" id="KW-1185">Reference proteome</keyword>
<dbReference type="PROSITE" id="PS51186">
    <property type="entry name" value="GNAT"/>
    <property type="match status" value="1"/>
</dbReference>
<dbReference type="SUPFAM" id="SSF55729">
    <property type="entry name" value="Acyl-CoA N-acyltransferases (Nat)"/>
    <property type="match status" value="1"/>
</dbReference>
<dbReference type="OrthoDB" id="9795206at2"/>
<dbReference type="Pfam" id="PF13302">
    <property type="entry name" value="Acetyltransf_3"/>
    <property type="match status" value="1"/>
</dbReference>
<dbReference type="Proteomes" id="UP000214588">
    <property type="component" value="Unassembled WGS sequence"/>
</dbReference>
<dbReference type="RefSeq" id="WP_089022514.1">
    <property type="nucleotide sequence ID" value="NZ_NIQC01000002.1"/>
</dbReference>
<feature type="domain" description="N-acetyltransferase" evidence="1">
    <location>
        <begin position="11"/>
        <end position="175"/>
    </location>
</feature>
<evidence type="ECO:0000313" key="3">
    <source>
        <dbReference type="Proteomes" id="UP000214588"/>
    </source>
</evidence>
<dbReference type="CDD" id="cd04301">
    <property type="entry name" value="NAT_SF"/>
    <property type="match status" value="1"/>
</dbReference>
<comment type="caution">
    <text evidence="2">The sequence shown here is derived from an EMBL/GenBank/DDBJ whole genome shotgun (WGS) entry which is preliminary data.</text>
</comment>
<proteinExistence type="predicted"/>
<dbReference type="EMBL" id="NIQC01000002">
    <property type="protein sequence ID" value="OWZ84710.1"/>
    <property type="molecule type" value="Genomic_DNA"/>
</dbReference>
<sequence length="182" mass="21634">MAVSCQSIGKVYLRPPKMTDLVYYQKWWKDSLANYLDLGRMNARISTQAITDFKKQVKNRYVPGWFTIVLWEDFFDEVPVGYIRYRQIEWKKRRAEIAVRLGQEHWGQEIGQAAVGELLAYLFFEKGLEEAWLKVASFNQRAIRLYEKCGFIETDRIMDEEHPELTWKVMSIHKTKFARISP</sequence>
<protein>
    <recommendedName>
        <fullName evidence="1">N-acetyltransferase domain-containing protein</fullName>
    </recommendedName>
</protein>
<gene>
    <name evidence="2" type="ORF">CDO51_01400</name>
</gene>
<organism evidence="2 3">
    <name type="scientific">Natranaerobius trueperi</name>
    <dbReference type="NCBI Taxonomy" id="759412"/>
    <lineage>
        <taxon>Bacteria</taxon>
        <taxon>Bacillati</taxon>
        <taxon>Bacillota</taxon>
        <taxon>Clostridia</taxon>
        <taxon>Natranaerobiales</taxon>
        <taxon>Natranaerobiaceae</taxon>
        <taxon>Natranaerobius</taxon>
    </lineage>
</organism>
<dbReference type="Gene3D" id="3.40.630.30">
    <property type="match status" value="1"/>
</dbReference>
<name>A0A226C2U5_9FIRM</name>
<dbReference type="GO" id="GO:0016747">
    <property type="term" value="F:acyltransferase activity, transferring groups other than amino-acyl groups"/>
    <property type="evidence" value="ECO:0007669"/>
    <property type="project" value="InterPro"/>
</dbReference>